<dbReference type="AlphaFoldDB" id="A0A1D2L1J7"/>
<proteinExistence type="predicted"/>
<evidence type="ECO:0008006" key="4">
    <source>
        <dbReference type="Google" id="ProtNLM"/>
    </source>
</evidence>
<evidence type="ECO:0000313" key="3">
    <source>
        <dbReference type="Proteomes" id="UP000243591"/>
    </source>
</evidence>
<organism evidence="2 3">
    <name type="scientific">Brochothrix thermosphacta</name>
    <name type="common">Microbacterium thermosphactum</name>
    <dbReference type="NCBI Taxonomy" id="2756"/>
    <lineage>
        <taxon>Bacteria</taxon>
        <taxon>Bacillati</taxon>
        <taxon>Bacillota</taxon>
        <taxon>Bacilli</taxon>
        <taxon>Bacillales</taxon>
        <taxon>Listeriaceae</taxon>
        <taxon>Brochothrix</taxon>
    </lineage>
</organism>
<keyword evidence="1" id="KW-1133">Transmembrane helix</keyword>
<keyword evidence="3" id="KW-1185">Reference proteome</keyword>
<name>A0A1D2L1J7_BROTH</name>
<dbReference type="KEGG" id="bths:CNY62_03000"/>
<dbReference type="Proteomes" id="UP000243591">
    <property type="component" value="Chromosome"/>
</dbReference>
<evidence type="ECO:0000313" key="2">
    <source>
        <dbReference type="EMBL" id="ATF25447.1"/>
    </source>
</evidence>
<keyword evidence="1" id="KW-0812">Transmembrane</keyword>
<gene>
    <name evidence="2" type="ORF">CNY62_03000</name>
</gene>
<keyword evidence="1" id="KW-0472">Membrane</keyword>
<accession>A0A1D2L1J7</accession>
<feature type="transmembrane region" description="Helical" evidence="1">
    <location>
        <begin position="37"/>
        <end position="58"/>
    </location>
</feature>
<sequence>MDYYLLPIIAIVLGFLFLILAFYLALSNARRITKLGFINLILIAVVAIACGLLLMFVFTGDLANFV</sequence>
<feature type="transmembrane region" description="Helical" evidence="1">
    <location>
        <begin position="6"/>
        <end position="25"/>
    </location>
</feature>
<reference evidence="2 3" key="1">
    <citation type="submission" date="2017-09" db="EMBL/GenBank/DDBJ databases">
        <title>Complete Genome Sequences of Two Strains of the Meat Spoilage Bacterium Brochothrix thermosphacta Isolated from Ground Chicken.</title>
        <authorList>
            <person name="Paoli G.C."/>
            <person name="Wijey C."/>
            <person name="Chen C.-Y."/>
            <person name="Nguyen L."/>
            <person name="Yan X."/>
            <person name="Irwin P.L."/>
        </authorList>
    </citation>
    <scope>NUCLEOTIDE SEQUENCE [LARGE SCALE GENOMIC DNA]</scope>
    <source>
        <strain evidence="2 3">BI</strain>
    </source>
</reference>
<protein>
    <recommendedName>
        <fullName evidence="4">DUF2768 domain-containing protein</fullName>
    </recommendedName>
</protein>
<dbReference type="EMBL" id="CP023483">
    <property type="protein sequence ID" value="ATF25447.1"/>
    <property type="molecule type" value="Genomic_DNA"/>
</dbReference>
<evidence type="ECO:0000256" key="1">
    <source>
        <dbReference type="SAM" id="Phobius"/>
    </source>
</evidence>
<dbReference type="GeneID" id="66538005"/>
<dbReference type="RefSeq" id="WP_029091830.1">
    <property type="nucleotide sequence ID" value="NZ_CBCPHX010000005.1"/>
</dbReference>